<reference evidence="2" key="1">
    <citation type="journal article" date="2017" name="Nat. Ecol. Evol.">
        <title>Genome expansion and lineage-specific genetic innovations in the forest pathogenic fungi Armillaria.</title>
        <authorList>
            <person name="Sipos G."/>
            <person name="Prasanna A.N."/>
            <person name="Walter M.C."/>
            <person name="O'Connor E."/>
            <person name="Balint B."/>
            <person name="Krizsan K."/>
            <person name="Kiss B."/>
            <person name="Hess J."/>
            <person name="Varga T."/>
            <person name="Slot J."/>
            <person name="Riley R."/>
            <person name="Boka B."/>
            <person name="Rigling D."/>
            <person name="Barry K."/>
            <person name="Lee J."/>
            <person name="Mihaltcheva S."/>
            <person name="LaButti K."/>
            <person name="Lipzen A."/>
            <person name="Waldron R."/>
            <person name="Moloney N.M."/>
            <person name="Sperisen C."/>
            <person name="Kredics L."/>
            <person name="Vagvoelgyi C."/>
            <person name="Patrignani A."/>
            <person name="Fitzpatrick D."/>
            <person name="Nagy I."/>
            <person name="Doyle S."/>
            <person name="Anderson J.B."/>
            <person name="Grigoriev I.V."/>
            <person name="Gueldener U."/>
            <person name="Muensterkoetter M."/>
            <person name="Nagy L.G."/>
        </authorList>
    </citation>
    <scope>NUCLEOTIDE SEQUENCE [LARGE SCALE GENOMIC DNA]</scope>
    <source>
        <strain evidence="2">28-4</strain>
    </source>
</reference>
<name>A0A2H3AZX7_9AGAR</name>
<protein>
    <submittedName>
        <fullName evidence="1">Uncharacterized protein</fullName>
    </submittedName>
</protein>
<gene>
    <name evidence="1" type="ORF">ARMSODRAFT_979309</name>
</gene>
<dbReference type="AlphaFoldDB" id="A0A2H3AZX7"/>
<dbReference type="Proteomes" id="UP000218334">
    <property type="component" value="Unassembled WGS sequence"/>
</dbReference>
<proteinExistence type="predicted"/>
<sequence>MASIELEDLIKQSVTQLNCKLTVEKERDNCIILSSTGFGRGKAMPNGRSVVQNASLIRSIIMYHGRTVVPSMKTFIVMLTGLVTGGGTGGFTIAKPFTANGVKNPNGRTDEGSVKTVGRHIKEIDGKIDTLVNKFCLIHWVPLFRLHHKKFAVEDPLEPQTVQDRRAGIFALNVVYGPTKAKLTFVLATNELCWEDSGGRTGTWSEQLSAEVLEKSILGLVTPIRQGVMTKNGDDGGLFSLPVSLETFQVRIGHQTTIPPPQGVIRERYGAKLRSPNEFSIAAGTSAY</sequence>
<organism evidence="1 2">
    <name type="scientific">Armillaria solidipes</name>
    <dbReference type="NCBI Taxonomy" id="1076256"/>
    <lineage>
        <taxon>Eukaryota</taxon>
        <taxon>Fungi</taxon>
        <taxon>Dikarya</taxon>
        <taxon>Basidiomycota</taxon>
        <taxon>Agaricomycotina</taxon>
        <taxon>Agaricomycetes</taxon>
        <taxon>Agaricomycetidae</taxon>
        <taxon>Agaricales</taxon>
        <taxon>Marasmiineae</taxon>
        <taxon>Physalacriaceae</taxon>
        <taxon>Armillaria</taxon>
    </lineage>
</organism>
<keyword evidence="2" id="KW-1185">Reference proteome</keyword>
<evidence type="ECO:0000313" key="1">
    <source>
        <dbReference type="EMBL" id="PBK64185.1"/>
    </source>
</evidence>
<accession>A0A2H3AZX7</accession>
<evidence type="ECO:0000313" key="2">
    <source>
        <dbReference type="Proteomes" id="UP000218334"/>
    </source>
</evidence>
<dbReference type="EMBL" id="KZ293453">
    <property type="protein sequence ID" value="PBK64185.1"/>
    <property type="molecule type" value="Genomic_DNA"/>
</dbReference>